<dbReference type="Proteomes" id="UP000184330">
    <property type="component" value="Unassembled WGS sequence"/>
</dbReference>
<keyword evidence="2" id="KW-1185">Reference proteome</keyword>
<evidence type="ECO:0000313" key="2">
    <source>
        <dbReference type="Proteomes" id="UP000184330"/>
    </source>
</evidence>
<sequence length="285" mass="31499">MSGSQPSYFLTPDFDIPPPPHGPLRLGNIITNIKDPTYCLNSNEIILPLDSIVYLTFKQGFTATRNDVQQGKAGIWAKVAMATGLRGEASMKFDKASNDIFEVREIETTFFTPTQEYLEKSMNAPGVKKWLEASRWRKTVYMIVGLKIAKGISVRSSKFQGRGGQIEVKAGGAHTAVPLQAGAELSGSATNTQNSSFEESSDIVFGFRLRKIFYKRGRPINHEQFNVGAMFGEGERQNEQSPVSFVDITDVGDEDFSFEDLNDARYSSVSEPDGDQDCVWIVAGN</sequence>
<gene>
    <name evidence="1" type="ORF">PAC_06383</name>
</gene>
<organism evidence="1 2">
    <name type="scientific">Phialocephala subalpina</name>
    <dbReference type="NCBI Taxonomy" id="576137"/>
    <lineage>
        <taxon>Eukaryota</taxon>
        <taxon>Fungi</taxon>
        <taxon>Dikarya</taxon>
        <taxon>Ascomycota</taxon>
        <taxon>Pezizomycotina</taxon>
        <taxon>Leotiomycetes</taxon>
        <taxon>Helotiales</taxon>
        <taxon>Mollisiaceae</taxon>
        <taxon>Phialocephala</taxon>
        <taxon>Phialocephala fortinii species complex</taxon>
    </lineage>
</organism>
<accession>A0A1L7WUN2</accession>
<dbReference type="EMBL" id="FJOG01000008">
    <property type="protein sequence ID" value="CZR56495.1"/>
    <property type="molecule type" value="Genomic_DNA"/>
</dbReference>
<evidence type="ECO:0000313" key="1">
    <source>
        <dbReference type="EMBL" id="CZR56495.1"/>
    </source>
</evidence>
<reference evidence="1 2" key="1">
    <citation type="submission" date="2016-03" db="EMBL/GenBank/DDBJ databases">
        <authorList>
            <person name="Ploux O."/>
        </authorList>
    </citation>
    <scope>NUCLEOTIDE SEQUENCE [LARGE SCALE GENOMIC DNA]</scope>
    <source>
        <strain evidence="1 2">UAMH 11012</strain>
    </source>
</reference>
<proteinExistence type="predicted"/>
<protein>
    <submittedName>
        <fullName evidence="1">Uncharacterized protein</fullName>
    </submittedName>
</protein>
<dbReference type="AlphaFoldDB" id="A0A1L7WUN2"/>
<name>A0A1L7WUN2_9HELO</name>
<dbReference type="OrthoDB" id="4500473at2759"/>